<organism evidence="1">
    <name type="scientific">Ixodes ricinus</name>
    <name type="common">Common tick</name>
    <name type="synonym">Acarus ricinus</name>
    <dbReference type="NCBI Taxonomy" id="34613"/>
    <lineage>
        <taxon>Eukaryota</taxon>
        <taxon>Metazoa</taxon>
        <taxon>Ecdysozoa</taxon>
        <taxon>Arthropoda</taxon>
        <taxon>Chelicerata</taxon>
        <taxon>Arachnida</taxon>
        <taxon>Acari</taxon>
        <taxon>Parasitiformes</taxon>
        <taxon>Ixodida</taxon>
        <taxon>Ixodoidea</taxon>
        <taxon>Ixodidae</taxon>
        <taxon>Ixodinae</taxon>
        <taxon>Ixodes</taxon>
    </lineage>
</organism>
<sequence>MHHIFSHRELLTHLLILFLVTTARVYFRLLVGHIPICEDALEHAQPAFGQWHLFVCLVYLPTNGQTLCVYGCGNSQCHSTMTSMPAWYEQPCDPPCHGAKCRCCLHCGSLWIRPIPLHCSLRLCHSSSVVRSFLVMVQAWLPCSRHPRKPRITIVHSLFLYENRDRAS</sequence>
<name>A0A6B0UZT8_IXORI</name>
<reference evidence="1" key="1">
    <citation type="submission" date="2019-12" db="EMBL/GenBank/DDBJ databases">
        <title>An insight into the sialome of adult female Ixodes ricinus ticks feeding for 6 days.</title>
        <authorList>
            <person name="Perner J."/>
            <person name="Ribeiro J.M.C."/>
        </authorList>
    </citation>
    <scope>NUCLEOTIDE SEQUENCE</scope>
    <source>
        <strain evidence="1">Semi-engorged</strain>
        <tissue evidence="1">Salivary glands</tissue>
    </source>
</reference>
<dbReference type="EMBL" id="GIFC01012625">
    <property type="protein sequence ID" value="MXU94708.1"/>
    <property type="molecule type" value="Transcribed_RNA"/>
</dbReference>
<accession>A0A6B0UZT8</accession>
<protein>
    <submittedName>
        <fullName evidence="1">Putative secreted protein</fullName>
    </submittedName>
</protein>
<evidence type="ECO:0000313" key="1">
    <source>
        <dbReference type="EMBL" id="MXU94708.1"/>
    </source>
</evidence>
<dbReference type="AlphaFoldDB" id="A0A6B0UZT8"/>
<proteinExistence type="predicted"/>